<dbReference type="PANTHER" id="PTHR13056:SF0">
    <property type="entry name" value="VACUOLAR FUSION PROTEIN CCZ1 HOMOLOG-RELATED"/>
    <property type="match status" value="1"/>
</dbReference>
<dbReference type="EMBL" id="RBVV01000060">
    <property type="protein sequence ID" value="RNJ56247.1"/>
    <property type="molecule type" value="Genomic_DNA"/>
</dbReference>
<accession>A0A3M9Y6Y7</accession>
<dbReference type="RefSeq" id="XP_028494405.1">
    <property type="nucleotide sequence ID" value="XM_028641639.1"/>
</dbReference>
<evidence type="ECO:0000256" key="2">
    <source>
        <dbReference type="SAM" id="MobiDB-lite"/>
    </source>
</evidence>
<proteinExistence type="inferred from homology"/>
<feature type="region of interest" description="Disordered" evidence="2">
    <location>
        <begin position="342"/>
        <end position="424"/>
    </location>
</feature>
<dbReference type="InterPro" id="IPR043987">
    <property type="entry name" value="CCZ1/INTU/HSP4_longin_1"/>
</dbReference>
<reference evidence="4 5" key="1">
    <citation type="submission" date="2018-10" db="EMBL/GenBank/DDBJ databases">
        <title>Genome sequence of Verticillium nonalfalfae VnAa140.</title>
        <authorList>
            <person name="Stajich J.E."/>
            <person name="Kasson M.T."/>
        </authorList>
    </citation>
    <scope>NUCLEOTIDE SEQUENCE [LARGE SCALE GENOMIC DNA]</scope>
    <source>
        <strain evidence="4 5">VnAa140</strain>
    </source>
</reference>
<feature type="region of interest" description="Disordered" evidence="2">
    <location>
        <begin position="715"/>
        <end position="765"/>
    </location>
</feature>
<dbReference type="Proteomes" id="UP000267145">
    <property type="component" value="Unassembled WGS sequence"/>
</dbReference>
<dbReference type="GO" id="GO:0035658">
    <property type="term" value="C:Mon1-Ccz1 complex"/>
    <property type="evidence" value="ECO:0007669"/>
    <property type="project" value="InterPro"/>
</dbReference>
<comment type="similarity">
    <text evidence="1">Belongs to the CCZ1 family.</text>
</comment>
<gene>
    <name evidence="4" type="ORF">D7B24_007530</name>
</gene>
<comment type="caution">
    <text evidence="4">The sequence shown here is derived from an EMBL/GenBank/DDBJ whole genome shotgun (WGS) entry which is preliminary data.</text>
</comment>
<dbReference type="InterPro" id="IPR013176">
    <property type="entry name" value="Ccz1"/>
</dbReference>
<feature type="region of interest" description="Disordered" evidence="2">
    <location>
        <begin position="44"/>
        <end position="65"/>
    </location>
</feature>
<evidence type="ECO:0000313" key="5">
    <source>
        <dbReference type="Proteomes" id="UP000267145"/>
    </source>
</evidence>
<feature type="compositionally biased region" description="Polar residues" evidence="2">
    <location>
        <begin position="379"/>
        <end position="388"/>
    </location>
</feature>
<dbReference type="GeneID" id="39611219"/>
<feature type="compositionally biased region" description="Low complexity" evidence="2">
    <location>
        <begin position="716"/>
        <end position="728"/>
    </location>
</feature>
<dbReference type="GO" id="GO:0016192">
    <property type="term" value="P:vesicle-mediated transport"/>
    <property type="evidence" value="ECO:0007669"/>
    <property type="project" value="InterPro"/>
</dbReference>
<evidence type="ECO:0000259" key="3">
    <source>
        <dbReference type="Pfam" id="PF19031"/>
    </source>
</evidence>
<feature type="compositionally biased region" description="Acidic residues" evidence="2">
    <location>
        <begin position="487"/>
        <end position="498"/>
    </location>
</feature>
<dbReference type="AlphaFoldDB" id="A0A3M9Y6Y7"/>
<evidence type="ECO:0000313" key="4">
    <source>
        <dbReference type="EMBL" id="RNJ56247.1"/>
    </source>
</evidence>
<dbReference type="STRING" id="1051616.A0A3M9Y6Y7"/>
<sequence length="819" mass="89504">MASPGGIVPAQLGFLAIFNPSLGITDETVDDQIVYYASVTTQRHKRRHRSRGQGRPTENVSQEERNERLRQIGLAQGMVDFGKSFSGGQPVDAIDTEKSRVVLHEIEAGWWALVVSWITAACLENWCLTSSQSIELTKIPLPPKLPTGKTGEPVAEVVEYSSKEIKPATLLLQDLLRAHSTFLLHHGFSLSSLFVRTGRPKFVSILTRYWDWFLSTWNVMLQGNPTRSLLGSINIAASSELGIGVGEEERGSGERDVLEGLVGRIEGLQDLIISRFGSNVTDLESSDGTTAPWLGTGREPGPDDGAIFLGVGGLSRKSLRDVTCWMEDLYTWGSNAYGVHDSPTSLRRARRGKVIKGDKETAKSSKATPFRPSIGSADSKGSVSSQTLADRRGQTIGTVAEARTPDVPTPSDESPTDGSKDADGHLDKFMTYMKLGYGTYWSIGKSDEQFAQDADNLGGESAVSAQAPAPEKVADTTGHYLIGLLGDVEESSASEGDDSGERGDADRENSNARTMLRTVHVELERAERDLSESQVVKNIGSLVNEITPIPGVPASSASTFTTHSQNKTKKMRIVVYVNKPFIYTFLFELRTDSLSWKSFYQNLHRQLVPLQKPLLASTKYRPERPSVGAAGTSIYDVIWDPTALTVHSTLPNIPDPSQLPSEATDAWSRVEAINTHMQLLNMYALTRRNVTELERTCKTNRGWWVVWQRILDRTGSAQSQEEAQTSEEAIIDEASPSTEDPAASESSADRLTKKSPAPEPRVDKEIFLIRRASDHASSRGFSGTFAETGSGWGEGAGRLASGIGVDTRKYIEGLLSLNR</sequence>
<evidence type="ECO:0000256" key="1">
    <source>
        <dbReference type="ARBA" id="ARBA00005352"/>
    </source>
</evidence>
<dbReference type="Pfam" id="PF19031">
    <property type="entry name" value="Intu_longin_1"/>
    <property type="match status" value="1"/>
</dbReference>
<feature type="domain" description="CCZ1/INTU/HSP4 first Longin" evidence="3">
    <location>
        <begin position="14"/>
        <end position="116"/>
    </location>
</feature>
<feature type="compositionally biased region" description="Basic and acidic residues" evidence="2">
    <location>
        <begin position="499"/>
        <end position="510"/>
    </location>
</feature>
<name>A0A3M9Y6Y7_9PEZI</name>
<protein>
    <recommendedName>
        <fullName evidence="3">CCZ1/INTU/HSP4 first Longin domain-containing protein</fullName>
    </recommendedName>
</protein>
<feature type="region of interest" description="Disordered" evidence="2">
    <location>
        <begin position="487"/>
        <end position="513"/>
    </location>
</feature>
<organism evidence="4 5">
    <name type="scientific">Verticillium nonalfalfae</name>
    <dbReference type="NCBI Taxonomy" id="1051616"/>
    <lineage>
        <taxon>Eukaryota</taxon>
        <taxon>Fungi</taxon>
        <taxon>Dikarya</taxon>
        <taxon>Ascomycota</taxon>
        <taxon>Pezizomycotina</taxon>
        <taxon>Sordariomycetes</taxon>
        <taxon>Hypocreomycetidae</taxon>
        <taxon>Glomerellales</taxon>
        <taxon>Plectosphaerellaceae</taxon>
        <taxon>Verticillium</taxon>
    </lineage>
</organism>
<dbReference type="PANTHER" id="PTHR13056">
    <property type="entry name" value="VACUOLAR FUSION PROTEIN CCZ1 HOMOLOG-RELATED"/>
    <property type="match status" value="1"/>
</dbReference>
<keyword evidence="5" id="KW-1185">Reference proteome</keyword>